<feature type="transmembrane region" description="Helical" evidence="1">
    <location>
        <begin position="21"/>
        <end position="38"/>
    </location>
</feature>
<accession>A0AAE0XQ99</accession>
<keyword evidence="1" id="KW-0472">Membrane</keyword>
<proteinExistence type="predicted"/>
<gene>
    <name evidence="2" type="ORF">RRG08_042749</name>
</gene>
<organism evidence="2 3">
    <name type="scientific">Elysia crispata</name>
    <name type="common">lettuce slug</name>
    <dbReference type="NCBI Taxonomy" id="231223"/>
    <lineage>
        <taxon>Eukaryota</taxon>
        <taxon>Metazoa</taxon>
        <taxon>Spiralia</taxon>
        <taxon>Lophotrochozoa</taxon>
        <taxon>Mollusca</taxon>
        <taxon>Gastropoda</taxon>
        <taxon>Heterobranchia</taxon>
        <taxon>Euthyneura</taxon>
        <taxon>Panpulmonata</taxon>
        <taxon>Sacoglossa</taxon>
        <taxon>Placobranchoidea</taxon>
        <taxon>Plakobranchidae</taxon>
        <taxon>Elysia</taxon>
    </lineage>
</organism>
<keyword evidence="1" id="KW-1133">Transmembrane helix</keyword>
<name>A0AAE0XQ99_9GAST</name>
<evidence type="ECO:0000256" key="1">
    <source>
        <dbReference type="SAM" id="Phobius"/>
    </source>
</evidence>
<keyword evidence="3" id="KW-1185">Reference proteome</keyword>
<sequence length="298" mass="33253">MNQTVAPVNGATSNVHRRNQFLCIVVISFLSVGALLHRKGSQADNTMVSEWLTRNSLGYIQDVVIQAGGSNLAGALSVAKNVKRSKRLSKSLSREQHLLLGKAVDRLQEELEMELWLKTNDFSYCTELLKKNGIYSLHELSRRKDEDLQVILEQGGLHGNDQVFFSQVIRLRLDLSSGHKLFNNKAVLAYANSKSNYSSFRVIYSCTHGDIVHRPHPPPSYSNTGGEIFKSTRHKVACSGNLELCDSQQVSELTGHHSTVMRDACQLFHLIKPVPPFTVTDKFFVSVVVATPVTRLHV</sequence>
<keyword evidence="1" id="KW-0812">Transmembrane</keyword>
<evidence type="ECO:0000313" key="2">
    <source>
        <dbReference type="EMBL" id="KAK3702765.1"/>
    </source>
</evidence>
<dbReference type="Proteomes" id="UP001283361">
    <property type="component" value="Unassembled WGS sequence"/>
</dbReference>
<evidence type="ECO:0000313" key="3">
    <source>
        <dbReference type="Proteomes" id="UP001283361"/>
    </source>
</evidence>
<dbReference type="AlphaFoldDB" id="A0AAE0XQ99"/>
<evidence type="ECO:0008006" key="4">
    <source>
        <dbReference type="Google" id="ProtNLM"/>
    </source>
</evidence>
<reference evidence="2" key="1">
    <citation type="journal article" date="2023" name="G3 (Bethesda)">
        <title>A reference genome for the long-term kleptoplast-retaining sea slug Elysia crispata morphotype clarki.</title>
        <authorList>
            <person name="Eastman K.E."/>
            <person name="Pendleton A.L."/>
            <person name="Shaikh M.A."/>
            <person name="Suttiyut T."/>
            <person name="Ogas R."/>
            <person name="Tomko P."/>
            <person name="Gavelis G."/>
            <person name="Widhalm J.R."/>
            <person name="Wisecaver J.H."/>
        </authorList>
    </citation>
    <scope>NUCLEOTIDE SEQUENCE</scope>
    <source>
        <strain evidence="2">ECLA1</strain>
    </source>
</reference>
<comment type="caution">
    <text evidence="2">The sequence shown here is derived from an EMBL/GenBank/DDBJ whole genome shotgun (WGS) entry which is preliminary data.</text>
</comment>
<protein>
    <recommendedName>
        <fullName evidence="4">SAM domain-containing protein</fullName>
    </recommendedName>
</protein>
<dbReference type="EMBL" id="JAWDGP010007852">
    <property type="protein sequence ID" value="KAK3702765.1"/>
    <property type="molecule type" value="Genomic_DNA"/>
</dbReference>